<accession>A0A6B9L449</accession>
<dbReference type="EMBL" id="MN265364">
    <property type="protein sequence ID" value="QHB35437.1"/>
    <property type="molecule type" value="Genomic_DNA"/>
</dbReference>
<dbReference type="Proteomes" id="UP000677558">
    <property type="component" value="Segment"/>
</dbReference>
<feature type="compositionally biased region" description="Basic and acidic residues" evidence="1">
    <location>
        <begin position="60"/>
        <end position="73"/>
    </location>
</feature>
<protein>
    <submittedName>
        <fullName evidence="2">Putative accessory protein NS2-P</fullName>
    </submittedName>
</protein>
<feature type="region of interest" description="Disordered" evidence="1">
    <location>
        <begin position="191"/>
        <end position="214"/>
    </location>
</feature>
<dbReference type="RefSeq" id="YP_010798371.1">
    <property type="nucleotide sequence ID" value="NC_076429.1"/>
</dbReference>
<dbReference type="GeneID" id="80536541"/>
<evidence type="ECO:0000256" key="1">
    <source>
        <dbReference type="SAM" id="MobiDB-lite"/>
    </source>
</evidence>
<feature type="region of interest" description="Disordered" evidence="1">
    <location>
        <begin position="33"/>
        <end position="84"/>
    </location>
</feature>
<dbReference type="KEGG" id="vg:80536541"/>
<evidence type="ECO:0000313" key="2">
    <source>
        <dbReference type="EMBL" id="QHB35437.1"/>
    </source>
</evidence>
<reference evidence="2 3" key="1">
    <citation type="submission" date="2019-08" db="EMBL/GenBank/DDBJ databases">
        <authorList>
            <person name="Jolly C.J."/>
            <person name="Orkin J.D."/>
            <person name="Melin A.D."/>
            <person name="de Souza W.M."/>
        </authorList>
    </citation>
    <scope>NUCLEOTIDE SEQUENCE [LARGE SCALE GENOMIC DNA]</scope>
    <source>
        <strain evidence="2">Cc_AM_T3</strain>
    </source>
</reference>
<proteinExistence type="predicted"/>
<sequence length="293" mass="32707">MPGGGNKYRQWYAMRARLRAAGEWNAHQAALSGLSENTRAVQEDVPNLEPLTDEETTGTEPKRPRLETERGESPDSIPALEDSPTPEELVNIAANAAFVKQVEAARLILVGNQLAACRERNNPFQNWFSLNPRQAMFQPDPCLYLEKKHHYLQQKLAGATTSDIAAVQQSSRSNAPTAQDLAAAPAPQLATAYDPIGNTDPAIPEQEYHTPSPGSLSIWSPLSLEETMNMIAQELEWERLQTQITQQVLQILQDLEENAAIAKKWWSWGKRKTKKHGIRFQPPSQAWVGIWAP</sequence>
<name>A0A6B9L449_9VIRU</name>
<keyword evidence="3" id="KW-1185">Reference proteome</keyword>
<evidence type="ECO:0000313" key="3">
    <source>
        <dbReference type="Proteomes" id="UP000677558"/>
    </source>
</evidence>
<organism evidence="2 3">
    <name type="scientific">Capuchin kidney parvovirus</name>
    <dbReference type="NCBI Taxonomy" id="2695302"/>
    <lineage>
        <taxon>Viruses</taxon>
        <taxon>Monodnaviria</taxon>
        <taxon>Shotokuvirae</taxon>
        <taxon>Cossaviricota</taxon>
        <taxon>Quintoviricetes</taxon>
        <taxon>Piccovirales</taxon>
        <taxon>Parvoviridae</taxon>
        <taxon>Hamaparvovirinae</taxon>
        <taxon>Chaphamaparvovirus</taxon>
        <taxon>Chaphamaparvovirus primate1</taxon>
    </lineage>
</organism>